<evidence type="ECO:0000313" key="4">
    <source>
        <dbReference type="Proteomes" id="UP000053257"/>
    </source>
</evidence>
<gene>
    <name evidence="3" type="ORF">PHLGIDRAFT_394982</name>
</gene>
<proteinExistence type="predicted"/>
<keyword evidence="4" id="KW-1185">Reference proteome</keyword>
<feature type="chain" id="PRO_5002169466" evidence="2">
    <location>
        <begin position="19"/>
        <end position="357"/>
    </location>
</feature>
<keyword evidence="2" id="KW-0732">Signal</keyword>
<dbReference type="Proteomes" id="UP000053257">
    <property type="component" value="Unassembled WGS sequence"/>
</dbReference>
<evidence type="ECO:0000256" key="2">
    <source>
        <dbReference type="SAM" id="SignalP"/>
    </source>
</evidence>
<sequence length="357" mass="36495">MRVILAILVFMYMLCVSARPVAQHSVLANVHQHRSGYALPRADIDSPSTNVAAGQYPPRGDNAMVEMIAVPATVAEAASASGTPISATPATTTAGHSGHDGGDGSLSITCLTSAATGASGAPSAPSSNKLTVASVVSSFLAPFFASILGPILVQLFNDRRAAAKSADSTGAGADTRPASHAASTAAPQQNAGAAPAATNVGAPSAGAAAGWSRLGDDAADEREAGRVEPRALSGPPAPIAPSSPATTRVLRPASPTPSVDASDSDADSLVDSAYSYSAFSDDATYYDTAPYMPRRSAFDNASATSVLRRRVSRDSDAWSAASPTTTVVSLGRSGRHRWRRLYSWAARRRISGTRAKS</sequence>
<reference evidence="3 4" key="1">
    <citation type="journal article" date="2014" name="PLoS Genet.">
        <title>Analysis of the Phlebiopsis gigantea genome, transcriptome and secretome provides insight into its pioneer colonization strategies of wood.</title>
        <authorList>
            <person name="Hori C."/>
            <person name="Ishida T."/>
            <person name="Igarashi K."/>
            <person name="Samejima M."/>
            <person name="Suzuki H."/>
            <person name="Master E."/>
            <person name="Ferreira P."/>
            <person name="Ruiz-Duenas F.J."/>
            <person name="Held B."/>
            <person name="Canessa P."/>
            <person name="Larrondo L.F."/>
            <person name="Schmoll M."/>
            <person name="Druzhinina I.S."/>
            <person name="Kubicek C.P."/>
            <person name="Gaskell J.A."/>
            <person name="Kersten P."/>
            <person name="St John F."/>
            <person name="Glasner J."/>
            <person name="Sabat G."/>
            <person name="Splinter BonDurant S."/>
            <person name="Syed K."/>
            <person name="Yadav J."/>
            <person name="Mgbeahuruike A.C."/>
            <person name="Kovalchuk A."/>
            <person name="Asiegbu F.O."/>
            <person name="Lackner G."/>
            <person name="Hoffmeister D."/>
            <person name="Rencoret J."/>
            <person name="Gutierrez A."/>
            <person name="Sun H."/>
            <person name="Lindquist E."/>
            <person name="Barry K."/>
            <person name="Riley R."/>
            <person name="Grigoriev I.V."/>
            <person name="Henrissat B."/>
            <person name="Kues U."/>
            <person name="Berka R.M."/>
            <person name="Martinez A.T."/>
            <person name="Covert S.F."/>
            <person name="Blanchette R.A."/>
            <person name="Cullen D."/>
        </authorList>
    </citation>
    <scope>NUCLEOTIDE SEQUENCE [LARGE SCALE GENOMIC DNA]</scope>
    <source>
        <strain evidence="3 4">11061_1 CR5-6</strain>
    </source>
</reference>
<evidence type="ECO:0000256" key="1">
    <source>
        <dbReference type="SAM" id="MobiDB-lite"/>
    </source>
</evidence>
<evidence type="ECO:0000313" key="3">
    <source>
        <dbReference type="EMBL" id="KIP01112.1"/>
    </source>
</evidence>
<feature type="compositionally biased region" description="Low complexity" evidence="1">
    <location>
        <begin position="181"/>
        <end position="210"/>
    </location>
</feature>
<dbReference type="AlphaFoldDB" id="A0A0C3RY96"/>
<accession>A0A0C3RY96</accession>
<feature type="region of interest" description="Disordered" evidence="1">
    <location>
        <begin position="167"/>
        <end position="266"/>
    </location>
</feature>
<dbReference type="EMBL" id="KN840927">
    <property type="protein sequence ID" value="KIP01112.1"/>
    <property type="molecule type" value="Genomic_DNA"/>
</dbReference>
<dbReference type="HOGENOM" id="CLU_776373_0_0_1"/>
<protein>
    <submittedName>
        <fullName evidence="3">Uncharacterized protein</fullName>
    </submittedName>
</protein>
<feature type="signal peptide" evidence="2">
    <location>
        <begin position="1"/>
        <end position="18"/>
    </location>
</feature>
<organism evidence="3 4">
    <name type="scientific">Phlebiopsis gigantea (strain 11061_1 CR5-6)</name>
    <name type="common">White-rot fungus</name>
    <name type="synonym">Peniophora gigantea</name>
    <dbReference type="NCBI Taxonomy" id="745531"/>
    <lineage>
        <taxon>Eukaryota</taxon>
        <taxon>Fungi</taxon>
        <taxon>Dikarya</taxon>
        <taxon>Basidiomycota</taxon>
        <taxon>Agaricomycotina</taxon>
        <taxon>Agaricomycetes</taxon>
        <taxon>Polyporales</taxon>
        <taxon>Phanerochaetaceae</taxon>
        <taxon>Phlebiopsis</taxon>
    </lineage>
</organism>
<name>A0A0C3RY96_PHLG1</name>